<dbReference type="CDD" id="cd06529">
    <property type="entry name" value="S24_LexA-like"/>
    <property type="match status" value="1"/>
</dbReference>
<dbReference type="InterPro" id="IPR006199">
    <property type="entry name" value="LexA_DNA-bd_dom"/>
</dbReference>
<evidence type="ECO:0000256" key="5">
    <source>
        <dbReference type="ARBA" id="ARBA00022801"/>
    </source>
</evidence>
<evidence type="ECO:0000256" key="11">
    <source>
        <dbReference type="ARBA" id="ARBA00023236"/>
    </source>
</evidence>
<keyword evidence="2" id="KW-0678">Repressor</keyword>
<dbReference type="InterPro" id="IPR006200">
    <property type="entry name" value="LexA"/>
</dbReference>
<dbReference type="PANTHER" id="PTHR33516:SF2">
    <property type="entry name" value="LEXA REPRESSOR-RELATED"/>
    <property type="match status" value="1"/>
</dbReference>
<keyword evidence="4" id="KW-0227">DNA damage</keyword>
<evidence type="ECO:0000256" key="4">
    <source>
        <dbReference type="ARBA" id="ARBA00022763"/>
    </source>
</evidence>
<dbReference type="EMBL" id="NJBO01000016">
    <property type="protein sequence ID" value="TKJ40889.1"/>
    <property type="molecule type" value="Genomic_DNA"/>
</dbReference>
<evidence type="ECO:0000256" key="10">
    <source>
        <dbReference type="ARBA" id="ARBA00023204"/>
    </source>
</evidence>
<reference evidence="15 16" key="1">
    <citation type="submission" date="2017-06" db="EMBL/GenBank/DDBJ databases">
        <title>Novel microbial phyla capable of carbon fixation and sulfur reduction in deep-sea sediments.</title>
        <authorList>
            <person name="Huang J."/>
            <person name="Baker B."/>
            <person name="Wang Y."/>
        </authorList>
    </citation>
    <scope>NUCLEOTIDE SEQUENCE [LARGE SCALE GENOMIC DNA]</scope>
    <source>
        <strain evidence="15">B3_TA06</strain>
    </source>
</reference>
<evidence type="ECO:0000256" key="6">
    <source>
        <dbReference type="ARBA" id="ARBA00022813"/>
    </source>
</evidence>
<keyword evidence="8" id="KW-0238">DNA-binding</keyword>
<keyword evidence="6 12" id="KW-0068">Autocatalytic cleavage</keyword>
<dbReference type="InterPro" id="IPR050077">
    <property type="entry name" value="LexA_repressor"/>
</dbReference>
<dbReference type="SUPFAM" id="SSF51306">
    <property type="entry name" value="LexA/Signal peptidase"/>
    <property type="match status" value="1"/>
</dbReference>
<comment type="similarity">
    <text evidence="1 12">Belongs to the peptidase S24 family.</text>
</comment>
<keyword evidence="3" id="KW-0235">DNA replication</keyword>
<dbReference type="InterPro" id="IPR039418">
    <property type="entry name" value="LexA-like"/>
</dbReference>
<evidence type="ECO:0000256" key="3">
    <source>
        <dbReference type="ARBA" id="ARBA00022705"/>
    </source>
</evidence>
<evidence type="ECO:0000259" key="13">
    <source>
        <dbReference type="Pfam" id="PF00717"/>
    </source>
</evidence>
<evidence type="ECO:0000256" key="2">
    <source>
        <dbReference type="ARBA" id="ARBA00022491"/>
    </source>
</evidence>
<dbReference type="Pfam" id="PF01726">
    <property type="entry name" value="LexA_DNA_bind"/>
    <property type="match status" value="1"/>
</dbReference>
<evidence type="ECO:0000256" key="12">
    <source>
        <dbReference type="RuleBase" id="RU003991"/>
    </source>
</evidence>
<evidence type="ECO:0000313" key="15">
    <source>
        <dbReference type="EMBL" id="TKJ40889.1"/>
    </source>
</evidence>
<dbReference type="Gene3D" id="2.10.109.10">
    <property type="entry name" value="Umud Fragment, subunit A"/>
    <property type="match status" value="1"/>
</dbReference>
<feature type="domain" description="LexA repressor DNA-binding" evidence="14">
    <location>
        <begin position="9"/>
        <end position="64"/>
    </location>
</feature>
<dbReference type="GO" id="GO:0003677">
    <property type="term" value="F:DNA binding"/>
    <property type="evidence" value="ECO:0007669"/>
    <property type="project" value="UniProtKB-KW"/>
</dbReference>
<evidence type="ECO:0000256" key="8">
    <source>
        <dbReference type="ARBA" id="ARBA00023125"/>
    </source>
</evidence>
<feature type="domain" description="Peptidase S24/S26A/S26B/S26C" evidence="13">
    <location>
        <begin position="73"/>
        <end position="179"/>
    </location>
</feature>
<dbReference type="InterPro" id="IPR036388">
    <property type="entry name" value="WH-like_DNA-bd_sf"/>
</dbReference>
<evidence type="ECO:0000256" key="9">
    <source>
        <dbReference type="ARBA" id="ARBA00023163"/>
    </source>
</evidence>
<dbReference type="GO" id="GO:0009432">
    <property type="term" value="P:SOS response"/>
    <property type="evidence" value="ECO:0007669"/>
    <property type="project" value="UniProtKB-KW"/>
</dbReference>
<evidence type="ECO:0000256" key="7">
    <source>
        <dbReference type="ARBA" id="ARBA00023015"/>
    </source>
</evidence>
<keyword evidence="5 12" id="KW-0378">Hydrolase</keyword>
<keyword evidence="7" id="KW-0805">Transcription regulation</keyword>
<dbReference type="GO" id="GO:0006281">
    <property type="term" value="P:DNA repair"/>
    <property type="evidence" value="ECO:0007669"/>
    <property type="project" value="UniProtKB-KW"/>
</dbReference>
<keyword evidence="10" id="KW-0234">DNA repair</keyword>
<dbReference type="InterPro" id="IPR006197">
    <property type="entry name" value="Peptidase_S24_LexA"/>
</dbReference>
<dbReference type="GO" id="GO:0006260">
    <property type="term" value="P:DNA replication"/>
    <property type="evidence" value="ECO:0007669"/>
    <property type="project" value="UniProtKB-KW"/>
</dbReference>
<dbReference type="PANTHER" id="PTHR33516">
    <property type="entry name" value="LEXA REPRESSOR"/>
    <property type="match status" value="1"/>
</dbReference>
<keyword evidence="9" id="KW-0804">Transcription</keyword>
<dbReference type="InterPro" id="IPR036390">
    <property type="entry name" value="WH_DNA-bd_sf"/>
</dbReference>
<evidence type="ECO:0000256" key="1">
    <source>
        <dbReference type="ARBA" id="ARBA00007484"/>
    </source>
</evidence>
<evidence type="ECO:0000313" key="16">
    <source>
        <dbReference type="Proteomes" id="UP000317778"/>
    </source>
</evidence>
<comment type="caution">
    <text evidence="15">The sequence shown here is derived from an EMBL/GenBank/DDBJ whole genome shotgun (WGS) entry which is preliminary data.</text>
</comment>
<gene>
    <name evidence="15" type="primary">lexA</name>
    <name evidence="15" type="ORF">CEE36_09095</name>
</gene>
<evidence type="ECO:0000259" key="14">
    <source>
        <dbReference type="Pfam" id="PF01726"/>
    </source>
</evidence>
<dbReference type="NCBIfam" id="TIGR00498">
    <property type="entry name" value="lexA"/>
    <property type="match status" value="1"/>
</dbReference>
<dbReference type="InterPro" id="IPR036286">
    <property type="entry name" value="LexA/Signal_pep-like_sf"/>
</dbReference>
<dbReference type="GO" id="GO:0004252">
    <property type="term" value="F:serine-type endopeptidase activity"/>
    <property type="evidence" value="ECO:0007669"/>
    <property type="project" value="InterPro"/>
</dbReference>
<protein>
    <submittedName>
        <fullName evidence="15">Repressor LexA</fullName>
    </submittedName>
</protein>
<dbReference type="Pfam" id="PF00717">
    <property type="entry name" value="Peptidase_S24"/>
    <property type="match status" value="1"/>
</dbReference>
<dbReference type="AlphaFoldDB" id="A0A532V163"/>
<sequence length="187" mass="20534">MRLPNPKMRIYEFVRGFAAEHGYPPSIREIAKGLGYASTKAIKVHLDGLAAQGLIKRKLGHARAIQIEPWGIPIVGRVPAGIPNLAVEDVEEIFTATRWRRSFMLRVKGDSMIDAGIMEGDLAVVDPNQVPRAGDIVVARLADEATVKRLVMHGDAYALKPENPAYDLITGPFKIVGKVLGVIREYV</sequence>
<accession>A0A532V163</accession>
<dbReference type="GO" id="GO:0006508">
    <property type="term" value="P:proteolysis"/>
    <property type="evidence" value="ECO:0007669"/>
    <property type="project" value="InterPro"/>
</dbReference>
<proteinExistence type="inferred from homology"/>
<dbReference type="InterPro" id="IPR015927">
    <property type="entry name" value="Peptidase_S24_S26A/B/C"/>
</dbReference>
<dbReference type="SUPFAM" id="SSF46785">
    <property type="entry name" value="Winged helix' DNA-binding domain"/>
    <property type="match status" value="1"/>
</dbReference>
<dbReference type="PRINTS" id="PR00726">
    <property type="entry name" value="LEXASERPTASE"/>
</dbReference>
<dbReference type="GO" id="GO:0045892">
    <property type="term" value="P:negative regulation of DNA-templated transcription"/>
    <property type="evidence" value="ECO:0007669"/>
    <property type="project" value="InterPro"/>
</dbReference>
<organism evidence="15 16">
    <name type="scientific">candidate division TA06 bacterium B3_TA06</name>
    <dbReference type="NCBI Taxonomy" id="2012487"/>
    <lineage>
        <taxon>Bacteria</taxon>
        <taxon>Bacteria division TA06</taxon>
    </lineage>
</organism>
<dbReference type="Gene3D" id="1.10.10.10">
    <property type="entry name" value="Winged helix-like DNA-binding domain superfamily/Winged helix DNA-binding domain"/>
    <property type="match status" value="1"/>
</dbReference>
<name>A0A532V163_UNCT6</name>
<dbReference type="Proteomes" id="UP000317778">
    <property type="component" value="Unassembled WGS sequence"/>
</dbReference>
<keyword evidence="11" id="KW-0742">SOS response</keyword>